<reference evidence="1" key="1">
    <citation type="submission" date="2022-02" db="EMBL/GenBank/DDBJ databases">
        <title>Plant Genome Project.</title>
        <authorList>
            <person name="Zhang R.-G."/>
        </authorList>
    </citation>
    <scope>NUCLEOTIDE SEQUENCE</scope>
    <source>
        <strain evidence="1">AT1</strain>
    </source>
</reference>
<evidence type="ECO:0000313" key="1">
    <source>
        <dbReference type="EMBL" id="KAI8525159.1"/>
    </source>
</evidence>
<organism evidence="1 2">
    <name type="scientific">Rhododendron molle</name>
    <name type="common">Chinese azalea</name>
    <name type="synonym">Azalea mollis</name>
    <dbReference type="NCBI Taxonomy" id="49168"/>
    <lineage>
        <taxon>Eukaryota</taxon>
        <taxon>Viridiplantae</taxon>
        <taxon>Streptophyta</taxon>
        <taxon>Embryophyta</taxon>
        <taxon>Tracheophyta</taxon>
        <taxon>Spermatophyta</taxon>
        <taxon>Magnoliopsida</taxon>
        <taxon>eudicotyledons</taxon>
        <taxon>Gunneridae</taxon>
        <taxon>Pentapetalae</taxon>
        <taxon>asterids</taxon>
        <taxon>Ericales</taxon>
        <taxon>Ericaceae</taxon>
        <taxon>Ericoideae</taxon>
        <taxon>Rhodoreae</taxon>
        <taxon>Rhododendron</taxon>
    </lineage>
</organism>
<evidence type="ECO:0000313" key="2">
    <source>
        <dbReference type="Proteomes" id="UP001062846"/>
    </source>
</evidence>
<gene>
    <name evidence="1" type="ORF">RHMOL_Rhmol13G0207200</name>
</gene>
<name>A0ACC0LA03_RHOML</name>
<dbReference type="EMBL" id="CM046400">
    <property type="protein sequence ID" value="KAI8525159.1"/>
    <property type="molecule type" value="Genomic_DNA"/>
</dbReference>
<accession>A0ACC0LA03</accession>
<dbReference type="Proteomes" id="UP001062846">
    <property type="component" value="Chromosome 13"/>
</dbReference>
<comment type="caution">
    <text evidence="1">The sequence shown here is derived from an EMBL/GenBank/DDBJ whole genome shotgun (WGS) entry which is preliminary data.</text>
</comment>
<keyword evidence="2" id="KW-1185">Reference proteome</keyword>
<sequence>MDRSWIDLPNRMSAEYIAGIDQFLTFAYSQRHESLVICCPCRSCGNRYNLARVVVREHLISNGFLRNYKNWVYHGESYVPLHGSQEKESVLDSDIRDDMVGMVRDAIGIPYVEAGVNSDEQDAHNLDTGPNEETKAYFKLLESAQTELYPGCKNFTALSFLVRLLHTKVLGHLTDDIFSKLLQLLNEAFPEDVKLPSTYYEAQKITDDLGFTYETWDACPKHLSTYKFLRAKCPVPMIISSDSNILNTSTVGLWSTFNTMKSKSAGRPRTMSEVLLNNKKSRMDNLNASPRQLSSHAPILQPPSQQLQPPLQDMHPPLQTRPRTMSEVLSNKKSRMDNLNASPRQLSSHAPILQPPSQQVQPPSQPLHPPLQDTHVTRKRKVGRPRSQPQQQQVSTHDTTHPTFAQANMMSNSCDTGLTTSKSSGSKRGRGKSLGIKGWGSGNKLKVQFDVNNKPLGDEGNSLTGQLGIMVRNSYRVPLTFLNWKSVPNHIKEGIWKEVQDNLEFCPDEYESVCMDSCRRIYKDNKAKIKADHYTSYMFPDADPNIALRVPDFVDPDQWKELVEYWQIEEVALAANGESLDKMSVYLKTRKQDNPEVKEMMTEYNRQVELLSEDERTIEARDRIFHSIVGKDNHGYCRTYGGGVPRSSVYKKDSGPSQTINPSSMAEIEQRIEARLTERFTSQFEKLQYHMFEYMESRGSEARQFPDTASGHRTARDQSIGGDTPTLERGHRTPTRSPGPIEQFGQEVYLQTSRIPKCDVGEGLLISSDPDIQIAGERLGEGYCKVYVGKAIIPHILLERPRPGVDTVGDALGRYVAWNICDVIEKEMDDY</sequence>
<protein>
    <submittedName>
        <fullName evidence="1">Uncharacterized protein</fullName>
    </submittedName>
</protein>
<proteinExistence type="predicted"/>